<accession>A0A443ZT89</accession>
<protein>
    <submittedName>
        <fullName evidence="1">Uncharacterized protein</fullName>
    </submittedName>
</protein>
<evidence type="ECO:0000313" key="1">
    <source>
        <dbReference type="EMBL" id="RWU22857.1"/>
    </source>
</evidence>
<gene>
    <name evidence="1" type="ORF">DM813_11680</name>
</gene>
<reference evidence="1 2" key="1">
    <citation type="submission" date="2018-06" db="EMBL/GenBank/DDBJ databases">
        <title>Bacteria isolated from soil of Wuhan.</title>
        <authorList>
            <person name="Wei X."/>
            <person name="Chunhua H."/>
        </authorList>
    </citation>
    <scope>NUCLEOTIDE SEQUENCE [LARGE SCALE GENOMIC DNA]</scope>
    <source>
        <strain evidence="2">xwS2</strain>
    </source>
</reference>
<evidence type="ECO:0000313" key="2">
    <source>
        <dbReference type="Proteomes" id="UP000288983"/>
    </source>
</evidence>
<dbReference type="InterPro" id="IPR046032">
    <property type="entry name" value="DUF5990"/>
</dbReference>
<dbReference type="EMBL" id="QJRG01000042">
    <property type="protein sequence ID" value="RWU22857.1"/>
    <property type="molecule type" value="Genomic_DNA"/>
</dbReference>
<dbReference type="Proteomes" id="UP000288983">
    <property type="component" value="Unassembled WGS sequence"/>
</dbReference>
<name>A0A443ZT89_9PSED</name>
<dbReference type="OrthoDB" id="8796340at2"/>
<dbReference type="AlphaFoldDB" id="A0A443ZT89"/>
<organism evidence="1 2">
    <name type="scientific">Pseudomonas alkylphenolica</name>
    <dbReference type="NCBI Taxonomy" id="237609"/>
    <lineage>
        <taxon>Bacteria</taxon>
        <taxon>Pseudomonadati</taxon>
        <taxon>Pseudomonadota</taxon>
        <taxon>Gammaproteobacteria</taxon>
        <taxon>Pseudomonadales</taxon>
        <taxon>Pseudomonadaceae</taxon>
        <taxon>Pseudomonas</taxon>
    </lineage>
</organism>
<proteinExistence type="predicted"/>
<sequence>MRVIVVAPPPGVRFAVQRGRSELLEPSAENVDAIQFDFSLRLGSPLPEGPNLLGEFAQGSPSDRFVYVNSGTLAGQTESCWSRRAKLKLASIPHSIVEGAATKAEAIIEVRVPGTMGDGGPVCASVKPQTVVWRLVQNIA</sequence>
<dbReference type="Pfam" id="PF19452">
    <property type="entry name" value="DUF5990"/>
    <property type="match status" value="1"/>
</dbReference>
<comment type="caution">
    <text evidence="1">The sequence shown here is derived from an EMBL/GenBank/DDBJ whole genome shotgun (WGS) entry which is preliminary data.</text>
</comment>